<keyword evidence="3" id="KW-1185">Reference proteome</keyword>
<accession>A0A443YVX2</accession>
<organism evidence="2 3">
    <name type="scientific">Pedobacter chitinilyticus</name>
    <dbReference type="NCBI Taxonomy" id="2233776"/>
    <lineage>
        <taxon>Bacteria</taxon>
        <taxon>Pseudomonadati</taxon>
        <taxon>Bacteroidota</taxon>
        <taxon>Sphingobacteriia</taxon>
        <taxon>Sphingobacteriales</taxon>
        <taxon>Sphingobacteriaceae</taxon>
        <taxon>Pedobacter</taxon>
    </lineage>
</organism>
<evidence type="ECO:0000313" key="3">
    <source>
        <dbReference type="Proteomes" id="UP000284120"/>
    </source>
</evidence>
<dbReference type="RefSeq" id="WP_113646674.1">
    <property type="nucleotide sequence ID" value="NZ_QMHN01000002.1"/>
</dbReference>
<sequence length="86" mass="9753">MKPNLSSAMLALLVAASSAYATTHSRTSRVVYFWDDDIEKNVCLAEELYVDCQVGEGECFQETAIGFRQLYDRQNCRVSLFEENGF</sequence>
<reference evidence="2 3" key="1">
    <citation type="submission" date="2018-06" db="EMBL/GenBank/DDBJ databases">
        <title>Pedobacter endophyticus sp. nov., an endophytic bacterium isolated from a leaf of Triticum aestivum.</title>
        <authorList>
            <person name="Zhang L."/>
        </authorList>
    </citation>
    <scope>NUCLEOTIDE SEQUENCE [LARGE SCALE GENOMIC DNA]</scope>
    <source>
        <strain evidence="2 3">CM134L-2</strain>
    </source>
</reference>
<feature type="chain" id="PRO_5019031548" evidence="1">
    <location>
        <begin position="22"/>
        <end position="86"/>
    </location>
</feature>
<feature type="signal peptide" evidence="1">
    <location>
        <begin position="1"/>
        <end position="21"/>
    </location>
</feature>
<evidence type="ECO:0000313" key="2">
    <source>
        <dbReference type="EMBL" id="RWU08149.1"/>
    </source>
</evidence>
<protein>
    <submittedName>
        <fullName evidence="2">Uncharacterized protein</fullName>
    </submittedName>
</protein>
<comment type="caution">
    <text evidence="2">The sequence shown here is derived from an EMBL/GenBank/DDBJ whole genome shotgun (WGS) entry which is preliminary data.</text>
</comment>
<dbReference type="AlphaFoldDB" id="A0A443YVX2"/>
<evidence type="ECO:0000256" key="1">
    <source>
        <dbReference type="SAM" id="SignalP"/>
    </source>
</evidence>
<dbReference type="Proteomes" id="UP000284120">
    <property type="component" value="Unassembled WGS sequence"/>
</dbReference>
<dbReference type="EMBL" id="SAYW01000002">
    <property type="protein sequence ID" value="RWU08149.1"/>
    <property type="molecule type" value="Genomic_DNA"/>
</dbReference>
<gene>
    <name evidence="2" type="ORF">DPV69_07145</name>
</gene>
<name>A0A443YVX2_9SPHI</name>
<keyword evidence="1" id="KW-0732">Signal</keyword>
<proteinExistence type="predicted"/>